<dbReference type="InterPro" id="IPR001683">
    <property type="entry name" value="PX_dom"/>
</dbReference>
<dbReference type="Gene3D" id="3.30.1520.10">
    <property type="entry name" value="Phox-like domain"/>
    <property type="match status" value="1"/>
</dbReference>
<feature type="domain" description="PX" evidence="10">
    <location>
        <begin position="96"/>
        <end position="209"/>
    </location>
</feature>
<keyword evidence="12" id="KW-1185">Reference proteome</keyword>
<evidence type="ECO:0000256" key="9">
    <source>
        <dbReference type="ARBA" id="ARBA00033785"/>
    </source>
</evidence>
<protein>
    <recommendedName>
        <fullName evidence="8">Endosomal/vacuolar adapter protein YPT35</fullName>
    </recommendedName>
    <alternativeName>
        <fullName evidence="9">PX domain-containing protein YPT35</fullName>
    </alternativeName>
</protein>
<dbReference type="InterPro" id="IPR036871">
    <property type="entry name" value="PX_dom_sf"/>
</dbReference>
<gene>
    <name evidence="11" type="ORF">SISNIDRAFT_446413</name>
</gene>
<dbReference type="GO" id="GO:0005774">
    <property type="term" value="C:vacuolar membrane"/>
    <property type="evidence" value="ECO:0007669"/>
    <property type="project" value="UniProtKB-SubCell"/>
</dbReference>
<dbReference type="Pfam" id="PF00787">
    <property type="entry name" value="PX"/>
    <property type="match status" value="1"/>
</dbReference>
<dbReference type="PANTHER" id="PTHR10555">
    <property type="entry name" value="SORTING NEXIN"/>
    <property type="match status" value="1"/>
</dbReference>
<dbReference type="GO" id="GO:0032266">
    <property type="term" value="F:phosphatidylinositol-3-phosphate binding"/>
    <property type="evidence" value="ECO:0007669"/>
    <property type="project" value="InterPro"/>
</dbReference>
<dbReference type="PANTHER" id="PTHR10555:SF170">
    <property type="entry name" value="FI18122P1"/>
    <property type="match status" value="1"/>
</dbReference>
<evidence type="ECO:0000256" key="6">
    <source>
        <dbReference type="ARBA" id="ARBA00023136"/>
    </source>
</evidence>
<dbReference type="InterPro" id="IPR037917">
    <property type="entry name" value="Ypt35_PX"/>
</dbReference>
<keyword evidence="4" id="KW-0926">Vacuole</keyword>
<evidence type="ECO:0000256" key="1">
    <source>
        <dbReference type="ARBA" id="ARBA00004148"/>
    </source>
</evidence>
<dbReference type="SUPFAM" id="SSF64268">
    <property type="entry name" value="PX domain"/>
    <property type="match status" value="1"/>
</dbReference>
<evidence type="ECO:0000256" key="3">
    <source>
        <dbReference type="ARBA" id="ARBA00007426"/>
    </source>
</evidence>
<dbReference type="AlphaFoldDB" id="A0A164NPZ2"/>
<organism evidence="11 12">
    <name type="scientific">Sistotremastrum niveocremeum HHB9708</name>
    <dbReference type="NCBI Taxonomy" id="1314777"/>
    <lineage>
        <taxon>Eukaryota</taxon>
        <taxon>Fungi</taxon>
        <taxon>Dikarya</taxon>
        <taxon>Basidiomycota</taxon>
        <taxon>Agaricomycotina</taxon>
        <taxon>Agaricomycetes</taxon>
        <taxon>Sistotremastrales</taxon>
        <taxon>Sistotremastraceae</taxon>
        <taxon>Sertulicium</taxon>
        <taxon>Sertulicium niveocremeum</taxon>
    </lineage>
</organism>
<reference evidence="11 12" key="1">
    <citation type="journal article" date="2016" name="Mol. Biol. Evol.">
        <title>Comparative Genomics of Early-Diverging Mushroom-Forming Fungi Provides Insights into the Origins of Lignocellulose Decay Capabilities.</title>
        <authorList>
            <person name="Nagy L.G."/>
            <person name="Riley R."/>
            <person name="Tritt A."/>
            <person name="Adam C."/>
            <person name="Daum C."/>
            <person name="Floudas D."/>
            <person name="Sun H."/>
            <person name="Yadav J.S."/>
            <person name="Pangilinan J."/>
            <person name="Larsson K.H."/>
            <person name="Matsuura K."/>
            <person name="Barry K."/>
            <person name="Labutti K."/>
            <person name="Kuo R."/>
            <person name="Ohm R.A."/>
            <person name="Bhattacharya S.S."/>
            <person name="Shirouzu T."/>
            <person name="Yoshinaga Y."/>
            <person name="Martin F.M."/>
            <person name="Grigoriev I.V."/>
            <person name="Hibbett D.S."/>
        </authorList>
    </citation>
    <scope>NUCLEOTIDE SEQUENCE [LARGE SCALE GENOMIC DNA]</scope>
    <source>
        <strain evidence="11 12">HHB9708</strain>
    </source>
</reference>
<keyword evidence="5" id="KW-0967">Endosome</keyword>
<comment type="similarity">
    <text evidence="3">Belongs to the YPT35 family.</text>
</comment>
<dbReference type="Proteomes" id="UP000076722">
    <property type="component" value="Unassembled WGS sequence"/>
</dbReference>
<sequence length="209" mass="23911">MASLTNAPTQQRPSHPFAGSKGLLIVVPRDHIDVEEEADFYDQFTEDKLKRRHYNHDLVDTRSIISDPDIQIQDNRTPSTSDFFPSPSLTAPFAQNVRIDGWTTVGDKDPTGGGYVVFDCRIITREGITIHIYKRYSSFARLRSVLRNSVPPHLRVMIPPLPPKSPLSKFRQTFLATRRQELECWLAFILLHPDLGGRQEVKNWVTKSE</sequence>
<proteinExistence type="inferred from homology"/>
<keyword evidence="6" id="KW-0472">Membrane</keyword>
<dbReference type="GO" id="GO:0010008">
    <property type="term" value="C:endosome membrane"/>
    <property type="evidence" value="ECO:0007669"/>
    <property type="project" value="UniProtKB-SubCell"/>
</dbReference>
<dbReference type="OrthoDB" id="10254720at2759"/>
<evidence type="ECO:0000259" key="10">
    <source>
        <dbReference type="PROSITE" id="PS50195"/>
    </source>
</evidence>
<dbReference type="STRING" id="1314777.A0A164NPZ2"/>
<comment type="function">
    <text evidence="7">Recruits the lipid transfer protein VPS13 to endosomal and vacuolar membranes.</text>
</comment>
<evidence type="ECO:0000256" key="4">
    <source>
        <dbReference type="ARBA" id="ARBA00022554"/>
    </source>
</evidence>
<evidence type="ECO:0000256" key="8">
    <source>
        <dbReference type="ARBA" id="ARBA00033774"/>
    </source>
</evidence>
<dbReference type="PROSITE" id="PS50195">
    <property type="entry name" value="PX"/>
    <property type="match status" value="1"/>
</dbReference>
<evidence type="ECO:0000256" key="7">
    <source>
        <dbReference type="ARBA" id="ARBA00033728"/>
    </source>
</evidence>
<evidence type="ECO:0000256" key="5">
    <source>
        <dbReference type="ARBA" id="ARBA00022753"/>
    </source>
</evidence>
<comment type="subcellular location">
    <subcellularLocation>
        <location evidence="2">Endosome</location>
    </subcellularLocation>
    <subcellularLocation>
        <location evidence="1">Vacuole membrane</location>
        <topology evidence="1">Peripheral membrane protein</topology>
    </subcellularLocation>
</comment>
<accession>A0A164NPZ2</accession>
<evidence type="ECO:0000313" key="12">
    <source>
        <dbReference type="Proteomes" id="UP000076722"/>
    </source>
</evidence>
<evidence type="ECO:0000313" key="11">
    <source>
        <dbReference type="EMBL" id="KZS87921.1"/>
    </source>
</evidence>
<evidence type="ECO:0000256" key="2">
    <source>
        <dbReference type="ARBA" id="ARBA00004177"/>
    </source>
</evidence>
<dbReference type="EMBL" id="KV419442">
    <property type="protein sequence ID" value="KZS87921.1"/>
    <property type="molecule type" value="Genomic_DNA"/>
</dbReference>
<dbReference type="SMART" id="SM00312">
    <property type="entry name" value="PX"/>
    <property type="match status" value="1"/>
</dbReference>
<dbReference type="CDD" id="cd07280">
    <property type="entry name" value="PX_YPT35"/>
    <property type="match status" value="1"/>
</dbReference>
<name>A0A164NPZ2_9AGAM</name>